<feature type="signal peptide" evidence="1">
    <location>
        <begin position="1"/>
        <end position="19"/>
    </location>
</feature>
<proteinExistence type="predicted"/>
<evidence type="ECO:0008006" key="4">
    <source>
        <dbReference type="Google" id="ProtNLM"/>
    </source>
</evidence>
<keyword evidence="1" id="KW-0732">Signal</keyword>
<sequence length="95" mass="10546">SALAFNLCCFLYCVPGRLASGLSSGPGASGSKWGKGGWLHLLGDLLQGVPLWPSSVFMSIFKGTTRCREREERIVKRRQRCCCYFPKCFQQALLV</sequence>
<dbReference type="AlphaFoldDB" id="A0A3B3XLV2"/>
<dbReference type="Ensembl" id="ENSPMET00000024464.1">
    <property type="protein sequence ID" value="ENSPMEP00000015999.1"/>
    <property type="gene ID" value="ENSPMEG00000018590.1"/>
</dbReference>
<evidence type="ECO:0000313" key="3">
    <source>
        <dbReference type="Proteomes" id="UP000261480"/>
    </source>
</evidence>
<evidence type="ECO:0000256" key="1">
    <source>
        <dbReference type="SAM" id="SignalP"/>
    </source>
</evidence>
<evidence type="ECO:0000313" key="2">
    <source>
        <dbReference type="Ensembl" id="ENSPMEP00000015999.1"/>
    </source>
</evidence>
<feature type="chain" id="PRO_5017326602" description="Secreted protein" evidence="1">
    <location>
        <begin position="20"/>
        <end position="95"/>
    </location>
</feature>
<dbReference type="Proteomes" id="UP000261480">
    <property type="component" value="Unplaced"/>
</dbReference>
<organism evidence="2 3">
    <name type="scientific">Poecilia mexicana</name>
    <dbReference type="NCBI Taxonomy" id="48701"/>
    <lineage>
        <taxon>Eukaryota</taxon>
        <taxon>Metazoa</taxon>
        <taxon>Chordata</taxon>
        <taxon>Craniata</taxon>
        <taxon>Vertebrata</taxon>
        <taxon>Euteleostomi</taxon>
        <taxon>Actinopterygii</taxon>
        <taxon>Neopterygii</taxon>
        <taxon>Teleostei</taxon>
        <taxon>Neoteleostei</taxon>
        <taxon>Acanthomorphata</taxon>
        <taxon>Ovalentaria</taxon>
        <taxon>Atherinomorphae</taxon>
        <taxon>Cyprinodontiformes</taxon>
        <taxon>Poeciliidae</taxon>
        <taxon>Poeciliinae</taxon>
        <taxon>Poecilia</taxon>
    </lineage>
</organism>
<accession>A0A3B3XLV2</accession>
<reference evidence="2" key="2">
    <citation type="submission" date="2025-09" db="UniProtKB">
        <authorList>
            <consortium name="Ensembl"/>
        </authorList>
    </citation>
    <scope>IDENTIFICATION</scope>
</reference>
<keyword evidence="3" id="KW-1185">Reference proteome</keyword>
<reference evidence="2" key="1">
    <citation type="submission" date="2025-08" db="UniProtKB">
        <authorList>
            <consortium name="Ensembl"/>
        </authorList>
    </citation>
    <scope>IDENTIFICATION</scope>
</reference>
<name>A0A3B3XLV2_9TELE</name>
<protein>
    <recommendedName>
        <fullName evidence="4">Secreted protein</fullName>
    </recommendedName>
</protein>